<dbReference type="AlphaFoldDB" id="A0A6J5VN89"/>
<dbReference type="CDD" id="cd17039">
    <property type="entry name" value="Ubl_ubiquitin_like"/>
    <property type="match status" value="1"/>
</dbReference>
<dbReference type="Gene3D" id="3.10.20.90">
    <property type="entry name" value="Phosphatidylinositol 3-kinase Catalytic Subunit, Chain A, domain 1"/>
    <property type="match status" value="1"/>
</dbReference>
<evidence type="ECO:0000259" key="2">
    <source>
        <dbReference type="PROSITE" id="PS50053"/>
    </source>
</evidence>
<reference evidence="3 4" key="1">
    <citation type="submission" date="2020-05" db="EMBL/GenBank/DDBJ databases">
        <authorList>
            <person name="Campoy J."/>
            <person name="Schneeberger K."/>
            <person name="Spophaly S."/>
        </authorList>
    </citation>
    <scope>NUCLEOTIDE SEQUENCE [LARGE SCALE GENOMIC DNA]</scope>
    <source>
        <strain evidence="3">PruArmRojPasFocal</strain>
    </source>
</reference>
<organism evidence="3 4">
    <name type="scientific">Prunus armeniaca</name>
    <name type="common">Apricot</name>
    <name type="synonym">Armeniaca vulgaris</name>
    <dbReference type="NCBI Taxonomy" id="36596"/>
    <lineage>
        <taxon>Eukaryota</taxon>
        <taxon>Viridiplantae</taxon>
        <taxon>Streptophyta</taxon>
        <taxon>Embryophyta</taxon>
        <taxon>Tracheophyta</taxon>
        <taxon>Spermatophyta</taxon>
        <taxon>Magnoliopsida</taxon>
        <taxon>eudicotyledons</taxon>
        <taxon>Gunneridae</taxon>
        <taxon>Pentapetalae</taxon>
        <taxon>rosids</taxon>
        <taxon>fabids</taxon>
        <taxon>Rosales</taxon>
        <taxon>Rosaceae</taxon>
        <taxon>Amygdaloideae</taxon>
        <taxon>Amygdaleae</taxon>
        <taxon>Prunus</taxon>
    </lineage>
</organism>
<protein>
    <recommendedName>
        <fullName evidence="2">Ubiquitin-like domain-containing protein</fullName>
    </recommendedName>
</protein>
<evidence type="ECO:0000313" key="3">
    <source>
        <dbReference type="EMBL" id="CAB4289693.1"/>
    </source>
</evidence>
<dbReference type="PROSITE" id="PS50053">
    <property type="entry name" value="UBIQUITIN_2"/>
    <property type="match status" value="1"/>
</dbReference>
<feature type="region of interest" description="Disordered" evidence="1">
    <location>
        <begin position="170"/>
        <end position="189"/>
    </location>
</feature>
<dbReference type="SUPFAM" id="SSF54236">
    <property type="entry name" value="Ubiquitin-like"/>
    <property type="match status" value="1"/>
</dbReference>
<feature type="domain" description="Ubiquitin-like" evidence="2">
    <location>
        <begin position="89"/>
        <end position="164"/>
    </location>
</feature>
<dbReference type="Proteomes" id="UP000507222">
    <property type="component" value="Unassembled WGS sequence"/>
</dbReference>
<name>A0A6J5VN89_PRUAR</name>
<proteinExistence type="predicted"/>
<evidence type="ECO:0000313" key="4">
    <source>
        <dbReference type="Proteomes" id="UP000507222"/>
    </source>
</evidence>
<gene>
    <name evidence="3" type="ORF">CURHAP_LOCUS49097</name>
</gene>
<dbReference type="InterPro" id="IPR000626">
    <property type="entry name" value="Ubiquitin-like_dom"/>
</dbReference>
<sequence>MDEQGGAPRDLPGQESPSYYNNLQYEAAVTTAIYYGRMVVGGQVAVNDDNEVGDHDHGQGVAANVGEEVQFERVASMWTEEIIGNCYKFVVVRQGHKDEVIEVSKFGIVASIKDKIECLLGIRVSQQVLFFNGEYLHEDWRIIQSIEGIASNSRIQLFVLEPSAVIPTSAPIEGSAPPTRYSLRPRPRR</sequence>
<dbReference type="EMBL" id="CAEKDK010000008">
    <property type="protein sequence ID" value="CAB4289693.1"/>
    <property type="molecule type" value="Genomic_DNA"/>
</dbReference>
<dbReference type="Pfam" id="PF00240">
    <property type="entry name" value="ubiquitin"/>
    <property type="match status" value="1"/>
</dbReference>
<dbReference type="InterPro" id="IPR029071">
    <property type="entry name" value="Ubiquitin-like_domsf"/>
</dbReference>
<accession>A0A6J5VN89</accession>
<evidence type="ECO:0000256" key="1">
    <source>
        <dbReference type="SAM" id="MobiDB-lite"/>
    </source>
</evidence>